<organism evidence="1 2">
    <name type="scientific">Caerostris darwini</name>
    <dbReference type="NCBI Taxonomy" id="1538125"/>
    <lineage>
        <taxon>Eukaryota</taxon>
        <taxon>Metazoa</taxon>
        <taxon>Ecdysozoa</taxon>
        <taxon>Arthropoda</taxon>
        <taxon>Chelicerata</taxon>
        <taxon>Arachnida</taxon>
        <taxon>Araneae</taxon>
        <taxon>Araneomorphae</taxon>
        <taxon>Entelegynae</taxon>
        <taxon>Araneoidea</taxon>
        <taxon>Araneidae</taxon>
        <taxon>Caerostris</taxon>
    </lineage>
</organism>
<dbReference type="AlphaFoldDB" id="A0AAV4NNC6"/>
<accession>A0AAV4NNC6</accession>
<evidence type="ECO:0000313" key="2">
    <source>
        <dbReference type="Proteomes" id="UP001054837"/>
    </source>
</evidence>
<keyword evidence="2" id="KW-1185">Reference proteome</keyword>
<dbReference type="Proteomes" id="UP001054837">
    <property type="component" value="Unassembled WGS sequence"/>
</dbReference>
<name>A0AAV4NNC6_9ARAC</name>
<protein>
    <submittedName>
        <fullName evidence="1">Uncharacterized protein</fullName>
    </submittedName>
</protein>
<reference evidence="1 2" key="1">
    <citation type="submission" date="2021-06" db="EMBL/GenBank/DDBJ databases">
        <title>Caerostris darwini draft genome.</title>
        <authorList>
            <person name="Kono N."/>
            <person name="Arakawa K."/>
        </authorList>
    </citation>
    <scope>NUCLEOTIDE SEQUENCE [LARGE SCALE GENOMIC DNA]</scope>
</reference>
<evidence type="ECO:0000313" key="1">
    <source>
        <dbReference type="EMBL" id="GIX84732.1"/>
    </source>
</evidence>
<sequence>MESFPFKKLMISNEIKSTDHSSWDIPPRVYRNLDLSGRLDVYHPGAFLVVLKEECCATLLAIRADIPYEGIPCPDLMTDAESLGMSALGHWAQGKGDGWTRRVHEVHLGGVCSKLCWQIMVKILESIYKAICGLRYPEYSGS</sequence>
<proteinExistence type="predicted"/>
<gene>
    <name evidence="1" type="ORF">CDAR_418021</name>
</gene>
<dbReference type="EMBL" id="BPLQ01001736">
    <property type="protein sequence ID" value="GIX84732.1"/>
    <property type="molecule type" value="Genomic_DNA"/>
</dbReference>
<comment type="caution">
    <text evidence="1">The sequence shown here is derived from an EMBL/GenBank/DDBJ whole genome shotgun (WGS) entry which is preliminary data.</text>
</comment>